<dbReference type="EMBL" id="BAABRP010000007">
    <property type="protein sequence ID" value="GAA5513349.1"/>
    <property type="molecule type" value="Genomic_DNA"/>
</dbReference>
<proteinExistence type="predicted"/>
<dbReference type="InterPro" id="IPR019845">
    <property type="entry name" value="Squalene/phytoene_synthase_CS"/>
</dbReference>
<keyword evidence="3" id="KW-1185">Reference proteome</keyword>
<evidence type="ECO:0000256" key="1">
    <source>
        <dbReference type="ARBA" id="ARBA00022679"/>
    </source>
</evidence>
<sequence>MPHAAPPPAAPPLAPEAALHCRDVTRRHSQTFYLGSRFFPPREREAVWAVYAACRAGDDIVDEGPQAEAGAQLGQWWARVQAAFAGNPTPHPADTALAWAAARWPIPLAAFAELHEGLRMDLHGHPYRDLDDLTLYCRRVAGVVGFMIAPICGYSGGERTLACALRLGQAMQLTNILRDVGEDLERGRVYLPETLLAEYGVTRAMLEAGVVTPQYRALMEHLSALARAWYAEGRAGIPCLHGRARLAVQTAARSYEGILDDLARADFDNFRRRAHVSGPRKLLMLPQAWWELRGAAVVGEKGYEL</sequence>
<dbReference type="InterPro" id="IPR033904">
    <property type="entry name" value="Trans_IPPS_HH"/>
</dbReference>
<dbReference type="RefSeq" id="WP_425557183.1">
    <property type="nucleotide sequence ID" value="NZ_BAABRP010000007.1"/>
</dbReference>
<keyword evidence="1" id="KW-0808">Transferase</keyword>
<dbReference type="InterPro" id="IPR044843">
    <property type="entry name" value="Trans_IPPS_bact-type"/>
</dbReference>
<accession>A0ABP9W7Q1</accession>
<dbReference type="Proteomes" id="UP001401887">
    <property type="component" value="Unassembled WGS sequence"/>
</dbReference>
<evidence type="ECO:0000313" key="3">
    <source>
        <dbReference type="Proteomes" id="UP001401887"/>
    </source>
</evidence>
<dbReference type="SFLD" id="SFLDG01018">
    <property type="entry name" value="Squalene/Phytoene_Synthase_Lik"/>
    <property type="match status" value="1"/>
</dbReference>
<dbReference type="SFLD" id="SFLDG01212">
    <property type="entry name" value="Phytoene_synthase_like"/>
    <property type="match status" value="1"/>
</dbReference>
<reference evidence="2 3" key="1">
    <citation type="submission" date="2024-02" db="EMBL/GenBank/DDBJ databases">
        <title>Deinococcus carri NBRC 110142.</title>
        <authorList>
            <person name="Ichikawa N."/>
            <person name="Katano-Makiyama Y."/>
            <person name="Hidaka K."/>
        </authorList>
    </citation>
    <scope>NUCLEOTIDE SEQUENCE [LARGE SCALE GENOMIC DNA]</scope>
    <source>
        <strain evidence="2 3">NBRC 110142</strain>
    </source>
</reference>
<dbReference type="InterPro" id="IPR008949">
    <property type="entry name" value="Isoprenoid_synthase_dom_sf"/>
</dbReference>
<protein>
    <submittedName>
        <fullName evidence="2">15-cis-phytoene synthase</fullName>
    </submittedName>
</protein>
<evidence type="ECO:0000313" key="2">
    <source>
        <dbReference type="EMBL" id="GAA5513349.1"/>
    </source>
</evidence>
<organism evidence="2 3">
    <name type="scientific">Deinococcus carri</name>
    <dbReference type="NCBI Taxonomy" id="1211323"/>
    <lineage>
        <taxon>Bacteria</taxon>
        <taxon>Thermotogati</taxon>
        <taxon>Deinococcota</taxon>
        <taxon>Deinococci</taxon>
        <taxon>Deinococcales</taxon>
        <taxon>Deinococcaceae</taxon>
        <taxon>Deinococcus</taxon>
    </lineage>
</organism>
<dbReference type="SUPFAM" id="SSF48576">
    <property type="entry name" value="Terpenoid synthases"/>
    <property type="match status" value="1"/>
</dbReference>
<dbReference type="Pfam" id="PF00494">
    <property type="entry name" value="SQS_PSY"/>
    <property type="match status" value="1"/>
</dbReference>
<dbReference type="PANTHER" id="PTHR31480">
    <property type="entry name" value="BIFUNCTIONAL LYCOPENE CYCLASE/PHYTOENE SYNTHASE"/>
    <property type="match status" value="1"/>
</dbReference>
<dbReference type="CDD" id="cd00683">
    <property type="entry name" value="Trans_IPPS_HH"/>
    <property type="match status" value="1"/>
</dbReference>
<dbReference type="SFLD" id="SFLDS00005">
    <property type="entry name" value="Isoprenoid_Synthase_Type_I"/>
    <property type="match status" value="1"/>
</dbReference>
<dbReference type="Gene3D" id="1.10.600.10">
    <property type="entry name" value="Farnesyl Diphosphate Synthase"/>
    <property type="match status" value="1"/>
</dbReference>
<dbReference type="InterPro" id="IPR002060">
    <property type="entry name" value="Squ/phyt_synthse"/>
</dbReference>
<dbReference type="PROSITE" id="PS01045">
    <property type="entry name" value="SQUALEN_PHYTOEN_SYN_2"/>
    <property type="match status" value="1"/>
</dbReference>
<name>A0ABP9W7Q1_9DEIO</name>
<gene>
    <name evidence="2" type="primary">crtB</name>
    <name evidence="2" type="ORF">Dcar01_02082</name>
</gene>
<comment type="caution">
    <text evidence="2">The sequence shown here is derived from an EMBL/GenBank/DDBJ whole genome shotgun (WGS) entry which is preliminary data.</text>
</comment>